<feature type="domain" description="O-methyltransferase C-terminal" evidence="4">
    <location>
        <begin position="168"/>
        <end position="373"/>
    </location>
</feature>
<dbReference type="Proteomes" id="UP001275084">
    <property type="component" value="Unassembled WGS sequence"/>
</dbReference>
<protein>
    <submittedName>
        <fullName evidence="5">S-adenosyl-L-methionine-dependent methyltransferase</fullName>
    </submittedName>
</protein>
<keyword evidence="3" id="KW-0949">S-adenosyl-L-methionine</keyword>
<evidence type="ECO:0000313" key="5">
    <source>
        <dbReference type="EMBL" id="KAK3359099.1"/>
    </source>
</evidence>
<proteinExistence type="predicted"/>
<name>A0AAJ0HPK4_9PEZI</name>
<dbReference type="Gene3D" id="1.10.10.10">
    <property type="entry name" value="Winged helix-like DNA-binding domain superfamily/Winged helix DNA-binding domain"/>
    <property type="match status" value="1"/>
</dbReference>
<dbReference type="InterPro" id="IPR016461">
    <property type="entry name" value="COMT-like"/>
</dbReference>
<dbReference type="EMBL" id="JAUIQD010000002">
    <property type="protein sequence ID" value="KAK3359099.1"/>
    <property type="molecule type" value="Genomic_DNA"/>
</dbReference>
<evidence type="ECO:0000256" key="1">
    <source>
        <dbReference type="ARBA" id="ARBA00022603"/>
    </source>
</evidence>
<dbReference type="PANTHER" id="PTHR43712">
    <property type="entry name" value="PUTATIVE (AFU_ORTHOLOGUE AFUA_4G14580)-RELATED"/>
    <property type="match status" value="1"/>
</dbReference>
<keyword evidence="6" id="KW-1185">Reference proteome</keyword>
<evidence type="ECO:0000313" key="6">
    <source>
        <dbReference type="Proteomes" id="UP001275084"/>
    </source>
</evidence>
<dbReference type="Pfam" id="PF00891">
    <property type="entry name" value="Methyltransf_2"/>
    <property type="match status" value="1"/>
</dbReference>
<comment type="caution">
    <text evidence="5">The sequence shown here is derived from an EMBL/GenBank/DDBJ whole genome shotgun (WGS) entry which is preliminary data.</text>
</comment>
<reference evidence="5" key="1">
    <citation type="journal article" date="2023" name="Mol. Phylogenet. Evol.">
        <title>Genome-scale phylogeny and comparative genomics of the fungal order Sordariales.</title>
        <authorList>
            <person name="Hensen N."/>
            <person name="Bonometti L."/>
            <person name="Westerberg I."/>
            <person name="Brannstrom I.O."/>
            <person name="Guillou S."/>
            <person name="Cros-Aarteil S."/>
            <person name="Calhoun S."/>
            <person name="Haridas S."/>
            <person name="Kuo A."/>
            <person name="Mondo S."/>
            <person name="Pangilinan J."/>
            <person name="Riley R."/>
            <person name="LaButti K."/>
            <person name="Andreopoulos B."/>
            <person name="Lipzen A."/>
            <person name="Chen C."/>
            <person name="Yan M."/>
            <person name="Daum C."/>
            <person name="Ng V."/>
            <person name="Clum A."/>
            <person name="Steindorff A."/>
            <person name="Ohm R.A."/>
            <person name="Martin F."/>
            <person name="Silar P."/>
            <person name="Natvig D.O."/>
            <person name="Lalanne C."/>
            <person name="Gautier V."/>
            <person name="Ament-Velasquez S.L."/>
            <person name="Kruys A."/>
            <person name="Hutchinson M.I."/>
            <person name="Powell A.J."/>
            <person name="Barry K."/>
            <person name="Miller A.N."/>
            <person name="Grigoriev I.V."/>
            <person name="Debuchy R."/>
            <person name="Gladieux P."/>
            <person name="Hiltunen Thoren M."/>
            <person name="Johannesson H."/>
        </authorList>
    </citation>
    <scope>NUCLEOTIDE SEQUENCE</scope>
    <source>
        <strain evidence="5">CBS 955.72</strain>
    </source>
</reference>
<dbReference type="InterPro" id="IPR029063">
    <property type="entry name" value="SAM-dependent_MTases_sf"/>
</dbReference>
<dbReference type="InterPro" id="IPR036388">
    <property type="entry name" value="WH-like_DNA-bd_sf"/>
</dbReference>
<keyword evidence="1 5" id="KW-0489">Methyltransferase</keyword>
<sequence>MADTSAALKIAEELVEALKKVNNSSPAEHFDILNRIDKLRTAVEEPYDVVLRYVDTWGTSGALYSLIQTGALAKVPGSGSSITAQELADAVNVDVSAIQRLMNMVLVNGYFTQTAPDTYAHNGLSQLFHLDIFGGMFVLAMDFNAVFPKLPEYLKTHTPQELYDLKKSPFAYAFGKEGMTYYDVIDEDPEKRVLWNRMIQQMERNMPISGMFPWESLKEQVEKEPERAFFVDVGGGRGQALLKLQEEIPGTYGGKLILQDLPHVLDTLKSEEIPNIEAMAYDIFTPQPVKNAHVYFLRRLLHDFYHDVCIDILKNTVLAMGPDSRLIVCDMIVPETVEVGGSKEVYWMDLNLMTMSGKEKSLKEFLHLFDTVGLELVKVWPSGMGATSQLETRLKRSQREIRK</sequence>
<gene>
    <name evidence="5" type="ORF">B0T25DRAFT_86486</name>
</gene>
<evidence type="ECO:0000256" key="3">
    <source>
        <dbReference type="ARBA" id="ARBA00022691"/>
    </source>
</evidence>
<reference evidence="5" key="2">
    <citation type="submission" date="2023-06" db="EMBL/GenBank/DDBJ databases">
        <authorList>
            <consortium name="Lawrence Berkeley National Laboratory"/>
            <person name="Haridas S."/>
            <person name="Hensen N."/>
            <person name="Bonometti L."/>
            <person name="Westerberg I."/>
            <person name="Brannstrom I.O."/>
            <person name="Guillou S."/>
            <person name="Cros-Aarteil S."/>
            <person name="Calhoun S."/>
            <person name="Kuo A."/>
            <person name="Mondo S."/>
            <person name="Pangilinan J."/>
            <person name="Riley R."/>
            <person name="Labutti K."/>
            <person name="Andreopoulos B."/>
            <person name="Lipzen A."/>
            <person name="Chen C."/>
            <person name="Yanf M."/>
            <person name="Daum C."/>
            <person name="Ng V."/>
            <person name="Clum A."/>
            <person name="Steindorff A."/>
            <person name="Ohm R."/>
            <person name="Martin F."/>
            <person name="Silar P."/>
            <person name="Natvig D."/>
            <person name="Lalanne C."/>
            <person name="Gautier V."/>
            <person name="Ament-Velasquez S.L."/>
            <person name="Kruys A."/>
            <person name="Hutchinson M.I."/>
            <person name="Powell A.J."/>
            <person name="Barry K."/>
            <person name="Miller A.N."/>
            <person name="Grigoriev I.V."/>
            <person name="Debuchy R."/>
            <person name="Gladieux P."/>
            <person name="Thoren M.H."/>
            <person name="Johannesson H."/>
        </authorList>
    </citation>
    <scope>NUCLEOTIDE SEQUENCE</scope>
    <source>
        <strain evidence="5">CBS 955.72</strain>
    </source>
</reference>
<dbReference type="GO" id="GO:0032259">
    <property type="term" value="P:methylation"/>
    <property type="evidence" value="ECO:0007669"/>
    <property type="project" value="UniProtKB-KW"/>
</dbReference>
<evidence type="ECO:0000259" key="4">
    <source>
        <dbReference type="Pfam" id="PF00891"/>
    </source>
</evidence>
<dbReference type="GO" id="GO:0008171">
    <property type="term" value="F:O-methyltransferase activity"/>
    <property type="evidence" value="ECO:0007669"/>
    <property type="project" value="InterPro"/>
</dbReference>
<dbReference type="SUPFAM" id="SSF53335">
    <property type="entry name" value="S-adenosyl-L-methionine-dependent methyltransferases"/>
    <property type="match status" value="1"/>
</dbReference>
<accession>A0AAJ0HPK4</accession>
<dbReference type="PANTHER" id="PTHR43712:SF1">
    <property type="entry name" value="HYPOTHETICAL O-METHYLTRANSFERASE (EUROFUNG)-RELATED"/>
    <property type="match status" value="1"/>
</dbReference>
<organism evidence="5 6">
    <name type="scientific">Lasiosphaeria hispida</name>
    <dbReference type="NCBI Taxonomy" id="260671"/>
    <lineage>
        <taxon>Eukaryota</taxon>
        <taxon>Fungi</taxon>
        <taxon>Dikarya</taxon>
        <taxon>Ascomycota</taxon>
        <taxon>Pezizomycotina</taxon>
        <taxon>Sordariomycetes</taxon>
        <taxon>Sordariomycetidae</taxon>
        <taxon>Sordariales</taxon>
        <taxon>Lasiosphaeriaceae</taxon>
        <taxon>Lasiosphaeria</taxon>
    </lineage>
</organism>
<dbReference type="Gene3D" id="3.40.50.150">
    <property type="entry name" value="Vaccinia Virus protein VP39"/>
    <property type="match status" value="1"/>
</dbReference>
<dbReference type="InterPro" id="IPR001077">
    <property type="entry name" value="COMT_C"/>
</dbReference>
<keyword evidence="2" id="KW-0808">Transferase</keyword>
<dbReference type="PROSITE" id="PS51683">
    <property type="entry name" value="SAM_OMT_II"/>
    <property type="match status" value="1"/>
</dbReference>
<dbReference type="InterPro" id="IPR036390">
    <property type="entry name" value="WH_DNA-bd_sf"/>
</dbReference>
<dbReference type="AlphaFoldDB" id="A0AAJ0HPK4"/>
<dbReference type="SUPFAM" id="SSF46785">
    <property type="entry name" value="Winged helix' DNA-binding domain"/>
    <property type="match status" value="1"/>
</dbReference>
<evidence type="ECO:0000256" key="2">
    <source>
        <dbReference type="ARBA" id="ARBA00022679"/>
    </source>
</evidence>